<evidence type="ECO:0000259" key="14">
    <source>
        <dbReference type="PROSITE" id="PS00906"/>
    </source>
</evidence>
<feature type="compositionally biased region" description="Low complexity" evidence="13">
    <location>
        <begin position="20"/>
        <end position="31"/>
    </location>
</feature>
<dbReference type="EMBL" id="VRMN01000008">
    <property type="protein sequence ID" value="KAA8492826.1"/>
    <property type="molecule type" value="Genomic_DNA"/>
</dbReference>
<dbReference type="PANTHER" id="PTHR21091:SF169">
    <property type="entry name" value="UROPORPHYRINOGEN DECARBOXYLASE"/>
    <property type="match status" value="1"/>
</dbReference>
<dbReference type="HAMAP" id="MF_00218">
    <property type="entry name" value="URO_D"/>
    <property type="match status" value="1"/>
</dbReference>
<dbReference type="GO" id="GO:0006782">
    <property type="term" value="P:protoporphyrinogen IX biosynthetic process"/>
    <property type="evidence" value="ECO:0007669"/>
    <property type="project" value="UniProtKB-UniPathway"/>
</dbReference>
<dbReference type="AlphaFoldDB" id="A0A5J4YNE6"/>
<dbReference type="EC" id="4.1.1.37" evidence="6 11"/>
<name>A0A5J4YNE6_PORPP</name>
<dbReference type="UniPathway" id="UPA00251">
    <property type="reaction ID" value="UER00321"/>
</dbReference>
<evidence type="ECO:0000256" key="4">
    <source>
        <dbReference type="ARBA" id="ARBA00009935"/>
    </source>
</evidence>
<dbReference type="PANTHER" id="PTHR21091">
    <property type="entry name" value="METHYLTETRAHYDROFOLATE:HOMOCYSTEINE METHYLTRANSFERASE RELATED"/>
    <property type="match status" value="1"/>
</dbReference>
<evidence type="ECO:0000313" key="17">
    <source>
        <dbReference type="Proteomes" id="UP000324585"/>
    </source>
</evidence>
<dbReference type="Proteomes" id="UP000324585">
    <property type="component" value="Unassembled WGS sequence"/>
</dbReference>
<comment type="catalytic activity">
    <reaction evidence="10 11">
        <text>uroporphyrinogen III + 4 H(+) = coproporphyrinogen III + 4 CO2</text>
        <dbReference type="Rhea" id="RHEA:19865"/>
        <dbReference type="ChEBI" id="CHEBI:15378"/>
        <dbReference type="ChEBI" id="CHEBI:16526"/>
        <dbReference type="ChEBI" id="CHEBI:57308"/>
        <dbReference type="ChEBI" id="CHEBI:57309"/>
        <dbReference type="EC" id="4.1.1.37"/>
    </reaction>
</comment>
<reference evidence="17" key="1">
    <citation type="journal article" date="2019" name="Nat. Commun.">
        <title>Expansion of phycobilisome linker gene families in mesophilic red algae.</title>
        <authorList>
            <person name="Lee J."/>
            <person name="Kim D."/>
            <person name="Bhattacharya D."/>
            <person name="Yoon H.S."/>
        </authorList>
    </citation>
    <scope>NUCLEOTIDE SEQUENCE [LARGE SCALE GENOMIC DNA]</scope>
    <source>
        <strain evidence="17">CCMP 1328</strain>
    </source>
</reference>
<evidence type="ECO:0000256" key="9">
    <source>
        <dbReference type="ARBA" id="ARBA00023244"/>
    </source>
</evidence>
<dbReference type="FunFam" id="3.20.20.210:FF:000006">
    <property type="entry name" value="Uroporphyrinogen decarboxylase"/>
    <property type="match status" value="1"/>
</dbReference>
<dbReference type="OMA" id="CAGQRGH"/>
<protein>
    <recommendedName>
        <fullName evidence="6 11">Uroporphyrinogen decarboxylase</fullName>
        <ecNumber evidence="6 11">4.1.1.37</ecNumber>
    </recommendedName>
</protein>
<keyword evidence="7 11" id="KW-0210">Decarboxylase</keyword>
<dbReference type="CDD" id="cd00717">
    <property type="entry name" value="URO-D"/>
    <property type="match status" value="1"/>
</dbReference>
<organism evidence="16 17">
    <name type="scientific">Porphyridium purpureum</name>
    <name type="common">Red alga</name>
    <name type="synonym">Porphyridium cruentum</name>
    <dbReference type="NCBI Taxonomy" id="35688"/>
    <lineage>
        <taxon>Eukaryota</taxon>
        <taxon>Rhodophyta</taxon>
        <taxon>Bangiophyceae</taxon>
        <taxon>Porphyridiales</taxon>
        <taxon>Porphyridiaceae</taxon>
        <taxon>Porphyridium</taxon>
    </lineage>
</organism>
<evidence type="ECO:0000313" key="16">
    <source>
        <dbReference type="EMBL" id="KAA8492826.1"/>
    </source>
</evidence>
<dbReference type="InterPro" id="IPR006361">
    <property type="entry name" value="Uroporphyrinogen_deCO2ase_HemE"/>
</dbReference>
<dbReference type="GO" id="GO:0009507">
    <property type="term" value="C:chloroplast"/>
    <property type="evidence" value="ECO:0007669"/>
    <property type="project" value="UniProtKB-SubCell"/>
</dbReference>
<gene>
    <name evidence="16" type="ORF">FVE85_9098</name>
</gene>
<evidence type="ECO:0000256" key="8">
    <source>
        <dbReference type="ARBA" id="ARBA00023239"/>
    </source>
</evidence>
<comment type="function">
    <text evidence="1">Catalyzes the decarboxylation of four acetate groups of uroporphyrinogen-III to yield coproporphyrinogen-III.</text>
</comment>
<proteinExistence type="inferred from homology"/>
<dbReference type="Pfam" id="PF01208">
    <property type="entry name" value="URO-D"/>
    <property type="match status" value="1"/>
</dbReference>
<comment type="subunit">
    <text evidence="5">Homodimer.</text>
</comment>
<comment type="pathway">
    <text evidence="3 11">Porphyrin-containing compound metabolism; protoporphyrin-IX biosynthesis; coproporphyrinogen-III from 5-aminolevulinate: step 4/4.</text>
</comment>
<dbReference type="SUPFAM" id="SSF51726">
    <property type="entry name" value="UROD/MetE-like"/>
    <property type="match status" value="1"/>
</dbReference>
<comment type="subcellular location">
    <subcellularLocation>
        <location evidence="2">Plastid</location>
        <location evidence="2">Chloroplast</location>
    </subcellularLocation>
</comment>
<dbReference type="NCBIfam" id="TIGR01464">
    <property type="entry name" value="hemE"/>
    <property type="match status" value="1"/>
</dbReference>
<evidence type="ECO:0000256" key="5">
    <source>
        <dbReference type="ARBA" id="ARBA00011738"/>
    </source>
</evidence>
<keyword evidence="9 11" id="KW-0627">Porphyrin biosynthesis</keyword>
<sequence length="404" mass="44716">MAFVSQFHWDCSAIHGSSVRRPQPRATAPRAADARRRAGLRMVDAPAQAQAAASATAAAHEDSPLLVRAAKGLKIERPPAWMMRQAGRYMKVYQDLAKKHTSFRERSETADLSTEISLQPWNAFKPDGVILFSDILTPLPGMGIEFDILEDKGPVIQRPIRSLEDVKTVHEIDSEKTCPFVKETLGSLRREVGNASTVLGFVGAPYTLATYCIEGKTSRDYLVTKKMMYTEPQIMHALLSKIADNIADYACYQIESGAQVVQVFDSWAGVLSPIDFDAFSAPYHKQIVDKVKARHPDTSLIVYISQGATLIERMAKCGYDVVSLDWTIDMAEARARLGPDVKVQGNMDPAVLYADKAAIEARILDTIHKAGNVGHIVNLGHGVMPTTPEENVAFYFETVQKFRY</sequence>
<feature type="region of interest" description="Disordered" evidence="13">
    <location>
        <begin position="18"/>
        <end position="37"/>
    </location>
</feature>
<evidence type="ECO:0000256" key="7">
    <source>
        <dbReference type="ARBA" id="ARBA00022793"/>
    </source>
</evidence>
<feature type="domain" description="Uroporphyrinogen decarboxylase (URO-D)" evidence="15">
    <location>
        <begin position="199"/>
        <end position="215"/>
    </location>
</feature>
<comment type="similarity">
    <text evidence="4 12">Belongs to the uroporphyrinogen decarboxylase family.</text>
</comment>
<dbReference type="PROSITE" id="PS00906">
    <property type="entry name" value="UROD_1"/>
    <property type="match status" value="1"/>
</dbReference>
<evidence type="ECO:0000256" key="12">
    <source>
        <dbReference type="RuleBase" id="RU004169"/>
    </source>
</evidence>
<evidence type="ECO:0000259" key="15">
    <source>
        <dbReference type="PROSITE" id="PS00907"/>
    </source>
</evidence>
<dbReference type="InterPro" id="IPR000257">
    <property type="entry name" value="Uroporphyrinogen_deCOase"/>
</dbReference>
<dbReference type="PROSITE" id="PS00907">
    <property type="entry name" value="UROD_2"/>
    <property type="match status" value="1"/>
</dbReference>
<evidence type="ECO:0000256" key="1">
    <source>
        <dbReference type="ARBA" id="ARBA00002448"/>
    </source>
</evidence>
<evidence type="ECO:0000256" key="13">
    <source>
        <dbReference type="SAM" id="MobiDB-lite"/>
    </source>
</evidence>
<dbReference type="InterPro" id="IPR038071">
    <property type="entry name" value="UROD/MetE-like_sf"/>
</dbReference>
<comment type="caution">
    <text evidence="16">The sequence shown here is derived from an EMBL/GenBank/DDBJ whole genome shotgun (WGS) entry which is preliminary data.</text>
</comment>
<accession>A0A5J4YNE6</accession>
<evidence type="ECO:0000256" key="10">
    <source>
        <dbReference type="ARBA" id="ARBA00048033"/>
    </source>
</evidence>
<feature type="domain" description="Uroporphyrinogen decarboxylase (URO-D)" evidence="14">
    <location>
        <begin position="79"/>
        <end position="88"/>
    </location>
</feature>
<evidence type="ECO:0000256" key="2">
    <source>
        <dbReference type="ARBA" id="ARBA00004229"/>
    </source>
</evidence>
<dbReference type="Gene3D" id="3.20.20.210">
    <property type="match status" value="1"/>
</dbReference>
<evidence type="ECO:0000256" key="3">
    <source>
        <dbReference type="ARBA" id="ARBA00004804"/>
    </source>
</evidence>
<keyword evidence="17" id="KW-1185">Reference proteome</keyword>
<evidence type="ECO:0000256" key="11">
    <source>
        <dbReference type="RuleBase" id="RU000554"/>
    </source>
</evidence>
<evidence type="ECO:0000256" key="6">
    <source>
        <dbReference type="ARBA" id="ARBA00012288"/>
    </source>
</evidence>
<dbReference type="OrthoDB" id="339900at2759"/>
<dbReference type="GO" id="GO:0004853">
    <property type="term" value="F:uroporphyrinogen decarboxylase activity"/>
    <property type="evidence" value="ECO:0007669"/>
    <property type="project" value="UniProtKB-EC"/>
</dbReference>
<keyword evidence="8 11" id="KW-0456">Lyase</keyword>